<dbReference type="SUPFAM" id="SSF54593">
    <property type="entry name" value="Glyoxalase/Bleomycin resistance protein/Dihydroxybiphenyl dioxygenase"/>
    <property type="match status" value="1"/>
</dbReference>
<reference evidence="3" key="1">
    <citation type="submission" date="2023-07" db="EMBL/GenBank/DDBJ databases">
        <title>Defluviimonas sediminis sp. nov., isolated from mangrove sediment.</title>
        <authorList>
            <person name="Liu L."/>
            <person name="Li J."/>
            <person name="Huang Y."/>
            <person name="Pan J."/>
            <person name="Li M."/>
        </authorList>
    </citation>
    <scope>NUCLEOTIDE SEQUENCE [LARGE SCALE GENOMIC DNA]</scope>
    <source>
        <strain evidence="3">FT324</strain>
    </source>
</reference>
<dbReference type="Proteomes" id="UP001205601">
    <property type="component" value="Unassembled WGS sequence"/>
</dbReference>
<dbReference type="Gene3D" id="3.10.180.10">
    <property type="entry name" value="2,3-Dihydroxybiphenyl 1,2-Dioxygenase, domain 1"/>
    <property type="match status" value="1"/>
</dbReference>
<evidence type="ECO:0000313" key="2">
    <source>
        <dbReference type="EMBL" id="MCT8329138.1"/>
    </source>
</evidence>
<dbReference type="InterPro" id="IPR009725">
    <property type="entry name" value="3_dmu_93_MTrfase"/>
</dbReference>
<sequence>MASVCTCLWYPSGAEEAARFYVDLLPESRILKIHPLHGAGKQADPFLVEFQLKGQRYIAMNGGPHYHLSPAVSIQILAEGQGEIDRLWSALSDGGTPLRCGWLTDRWGLSWQIVPTALPRLLAEGDAVAARVLLTMQDMVKLDVAALEAAAREPALP</sequence>
<dbReference type="InterPro" id="IPR028973">
    <property type="entry name" value="PhnB-like"/>
</dbReference>
<dbReference type="Pfam" id="PF06983">
    <property type="entry name" value="3-dmu-9_3-mt"/>
    <property type="match status" value="1"/>
</dbReference>
<gene>
    <name evidence="2" type="ORF">N5I32_06405</name>
</gene>
<accession>A0ABT2NJP0</accession>
<name>A0ABT2NJP0_9RHOB</name>
<proteinExistence type="predicted"/>
<organism evidence="2 3">
    <name type="scientific">Albidovulum sediminis</name>
    <dbReference type="NCBI Taxonomy" id="3066345"/>
    <lineage>
        <taxon>Bacteria</taxon>
        <taxon>Pseudomonadati</taxon>
        <taxon>Pseudomonadota</taxon>
        <taxon>Alphaproteobacteria</taxon>
        <taxon>Rhodobacterales</taxon>
        <taxon>Paracoccaceae</taxon>
        <taxon>Albidovulum</taxon>
    </lineage>
</organism>
<evidence type="ECO:0000313" key="3">
    <source>
        <dbReference type="Proteomes" id="UP001205601"/>
    </source>
</evidence>
<feature type="domain" description="PhnB-like" evidence="1">
    <location>
        <begin position="4"/>
        <end position="114"/>
    </location>
</feature>
<evidence type="ECO:0000259" key="1">
    <source>
        <dbReference type="Pfam" id="PF06983"/>
    </source>
</evidence>
<dbReference type="PANTHER" id="PTHR33990">
    <property type="entry name" value="PROTEIN YJDN-RELATED"/>
    <property type="match status" value="1"/>
</dbReference>
<dbReference type="InterPro" id="IPR029068">
    <property type="entry name" value="Glyas_Bleomycin-R_OHBP_Dase"/>
</dbReference>
<dbReference type="RefSeq" id="WP_261494558.1">
    <property type="nucleotide sequence ID" value="NZ_JAOCQF010000001.1"/>
</dbReference>
<comment type="caution">
    <text evidence="2">The sequence shown here is derived from an EMBL/GenBank/DDBJ whole genome shotgun (WGS) entry which is preliminary data.</text>
</comment>
<protein>
    <submittedName>
        <fullName evidence="2">VOC family protein</fullName>
    </submittedName>
</protein>
<dbReference type="CDD" id="cd06588">
    <property type="entry name" value="PhnB_like"/>
    <property type="match status" value="1"/>
</dbReference>
<dbReference type="EMBL" id="JAOCQF010000001">
    <property type="protein sequence ID" value="MCT8329138.1"/>
    <property type="molecule type" value="Genomic_DNA"/>
</dbReference>
<dbReference type="PANTHER" id="PTHR33990:SF2">
    <property type="entry name" value="PHNB-LIKE DOMAIN-CONTAINING PROTEIN"/>
    <property type="match status" value="1"/>
</dbReference>
<dbReference type="PIRSF" id="PIRSF021700">
    <property type="entry name" value="3_dmu_93_MTrfase"/>
    <property type="match status" value="1"/>
</dbReference>
<keyword evidence="3" id="KW-1185">Reference proteome</keyword>